<feature type="domain" description="Tc3 transposase DNA binding" evidence="2">
    <location>
        <begin position="3"/>
        <end position="50"/>
    </location>
</feature>
<proteinExistence type="predicted"/>
<dbReference type="GO" id="GO:0003677">
    <property type="term" value="F:DNA binding"/>
    <property type="evidence" value="ECO:0007669"/>
    <property type="project" value="InterPro"/>
</dbReference>
<dbReference type="Gene3D" id="1.10.10.10">
    <property type="entry name" value="Winged helix-like DNA-binding domain superfamily/Winged helix DNA-binding domain"/>
    <property type="match status" value="1"/>
</dbReference>
<dbReference type="GO" id="GO:0005634">
    <property type="term" value="C:nucleus"/>
    <property type="evidence" value="ECO:0007669"/>
    <property type="project" value="UniProtKB-SubCell"/>
</dbReference>
<dbReference type="Proteomes" id="UP000095283">
    <property type="component" value="Unplaced"/>
</dbReference>
<reference evidence="4" key="1">
    <citation type="submission" date="2016-11" db="UniProtKB">
        <authorList>
            <consortium name="WormBaseParasite"/>
        </authorList>
    </citation>
    <scope>IDENTIFICATION</scope>
</reference>
<dbReference type="Gene3D" id="1.10.10.60">
    <property type="entry name" value="Homeodomain-like"/>
    <property type="match status" value="1"/>
</dbReference>
<evidence type="ECO:0000259" key="2">
    <source>
        <dbReference type="Pfam" id="PF11427"/>
    </source>
</evidence>
<dbReference type="AlphaFoldDB" id="A0A1I7XJQ7"/>
<dbReference type="SUPFAM" id="SSF46689">
    <property type="entry name" value="Homeodomain-like"/>
    <property type="match status" value="1"/>
</dbReference>
<protein>
    <submittedName>
        <fullName evidence="4">HTH_Tnp_Tc3_1 domain-containing protein</fullName>
    </submittedName>
</protein>
<dbReference type="InterPro" id="IPR036388">
    <property type="entry name" value="WH-like_DNA-bd_sf"/>
</dbReference>
<dbReference type="InterPro" id="IPR009057">
    <property type="entry name" value="Homeodomain-like_sf"/>
</dbReference>
<dbReference type="WBParaSite" id="Hba_17546">
    <property type="protein sequence ID" value="Hba_17546"/>
    <property type="gene ID" value="Hba_17546"/>
</dbReference>
<organism evidence="3 4">
    <name type="scientific">Heterorhabditis bacteriophora</name>
    <name type="common">Entomopathogenic nematode worm</name>
    <dbReference type="NCBI Taxonomy" id="37862"/>
    <lineage>
        <taxon>Eukaryota</taxon>
        <taxon>Metazoa</taxon>
        <taxon>Ecdysozoa</taxon>
        <taxon>Nematoda</taxon>
        <taxon>Chromadorea</taxon>
        <taxon>Rhabditida</taxon>
        <taxon>Rhabditina</taxon>
        <taxon>Rhabditomorpha</taxon>
        <taxon>Strongyloidea</taxon>
        <taxon>Heterorhabditidae</taxon>
        <taxon>Heterorhabditis</taxon>
    </lineage>
</organism>
<sequence>MARGSLFNDIEKGPILTFFDAGLNRTEIAREIGRSRNVVTNFLRAPDKYGIKKNGETPTKLGKREKRRITVVVSNNTASLNEIRSTYCPTVSKTTV</sequence>
<evidence type="ECO:0000256" key="1">
    <source>
        <dbReference type="ARBA" id="ARBA00004123"/>
    </source>
</evidence>
<accession>A0A1I7XJQ7</accession>
<name>A0A1I7XJQ7_HETBA</name>
<comment type="subcellular location">
    <subcellularLocation>
        <location evidence="1">Nucleus</location>
    </subcellularLocation>
</comment>
<keyword evidence="3" id="KW-1185">Reference proteome</keyword>
<dbReference type="InterPro" id="IPR025898">
    <property type="entry name" value="Tc3_transposase_DNA-bd_dom"/>
</dbReference>
<dbReference type="Pfam" id="PF11427">
    <property type="entry name" value="HTH_Tnp_Tc3_1"/>
    <property type="match status" value="1"/>
</dbReference>
<evidence type="ECO:0000313" key="4">
    <source>
        <dbReference type="WBParaSite" id="Hba_17546"/>
    </source>
</evidence>
<evidence type="ECO:0000313" key="3">
    <source>
        <dbReference type="Proteomes" id="UP000095283"/>
    </source>
</evidence>